<accession>A0A1E3PHR9</accession>
<dbReference type="EMBL" id="KV454411">
    <property type="protein sequence ID" value="ODQ64492.1"/>
    <property type="molecule type" value="Genomic_DNA"/>
</dbReference>
<feature type="binding site" evidence="9">
    <location>
        <begin position="170"/>
        <end position="177"/>
    </location>
    <ligand>
        <name>ATP</name>
        <dbReference type="ChEBI" id="CHEBI:30616"/>
    </ligand>
</feature>
<evidence type="ECO:0000256" key="6">
    <source>
        <dbReference type="ARBA" id="ARBA00023123"/>
    </source>
</evidence>
<feature type="domain" description="Dilute" evidence="12">
    <location>
        <begin position="1234"/>
        <end position="1510"/>
    </location>
</feature>
<dbReference type="InterPro" id="IPR036103">
    <property type="entry name" value="MYSc_Myo5"/>
</dbReference>
<dbReference type="Gene3D" id="1.20.5.190">
    <property type="match status" value="3"/>
</dbReference>
<dbReference type="SMART" id="SM01132">
    <property type="entry name" value="DIL"/>
    <property type="match status" value="1"/>
</dbReference>
<dbReference type="SMART" id="SM00242">
    <property type="entry name" value="MYSc"/>
    <property type="match status" value="1"/>
</dbReference>
<dbReference type="CDD" id="cd01380">
    <property type="entry name" value="MYSc_Myo5"/>
    <property type="match status" value="1"/>
</dbReference>
<dbReference type="PROSITE" id="PS51126">
    <property type="entry name" value="DILUTE"/>
    <property type="match status" value="1"/>
</dbReference>
<evidence type="ECO:0000256" key="5">
    <source>
        <dbReference type="ARBA" id="ARBA00023054"/>
    </source>
</evidence>
<dbReference type="Gene3D" id="1.20.58.530">
    <property type="match status" value="1"/>
</dbReference>
<dbReference type="InterPro" id="IPR002710">
    <property type="entry name" value="Dilute_dom"/>
</dbReference>
<dbReference type="GO" id="GO:0016020">
    <property type="term" value="C:membrane"/>
    <property type="evidence" value="ECO:0007669"/>
    <property type="project" value="TreeGrafter"/>
</dbReference>
<dbReference type="GO" id="GO:0005524">
    <property type="term" value="F:ATP binding"/>
    <property type="evidence" value="ECO:0007669"/>
    <property type="project" value="UniProtKB-UniRule"/>
</dbReference>
<feature type="coiled-coil region" evidence="10">
    <location>
        <begin position="945"/>
        <end position="1081"/>
    </location>
</feature>
<evidence type="ECO:0000313" key="16">
    <source>
        <dbReference type="Proteomes" id="UP000095009"/>
    </source>
</evidence>
<keyword evidence="4 9" id="KW-0067">ATP-binding</keyword>
<dbReference type="Pfam" id="PF00063">
    <property type="entry name" value="Myosin_head"/>
    <property type="match status" value="1"/>
</dbReference>
<evidence type="ECO:0000259" key="12">
    <source>
        <dbReference type="PROSITE" id="PS51126"/>
    </source>
</evidence>
<dbReference type="PANTHER" id="PTHR13140">
    <property type="entry name" value="MYOSIN"/>
    <property type="match status" value="1"/>
</dbReference>
<evidence type="ECO:0000256" key="7">
    <source>
        <dbReference type="ARBA" id="ARBA00023175"/>
    </source>
</evidence>
<dbReference type="CDD" id="cd15480">
    <property type="entry name" value="fMyo2p_CBD"/>
    <property type="match status" value="1"/>
</dbReference>
<proteinExistence type="inferred from homology"/>
<feature type="region of interest" description="Disordered" evidence="11">
    <location>
        <begin position="51"/>
        <end position="72"/>
    </location>
</feature>
<evidence type="ECO:0000256" key="3">
    <source>
        <dbReference type="ARBA" id="ARBA00022741"/>
    </source>
</evidence>
<dbReference type="FunFam" id="1.10.10.820:FF:000001">
    <property type="entry name" value="Myosin heavy chain"/>
    <property type="match status" value="1"/>
</dbReference>
<keyword evidence="6 9" id="KW-0518">Myosin</keyword>
<dbReference type="PANTHER" id="PTHR13140:SF706">
    <property type="entry name" value="DILUTE CLASS UNCONVENTIONAL MYOSIN, ISOFORM C"/>
    <property type="match status" value="1"/>
</dbReference>
<keyword evidence="16" id="KW-1185">Reference proteome</keyword>
<dbReference type="InterPro" id="IPR004009">
    <property type="entry name" value="SH3_Myosin"/>
</dbReference>
<reference evidence="15 16" key="1">
    <citation type="journal article" date="2016" name="Proc. Natl. Acad. Sci. U.S.A.">
        <title>Comparative genomics of biotechnologically important yeasts.</title>
        <authorList>
            <person name="Riley R."/>
            <person name="Haridas S."/>
            <person name="Wolfe K.H."/>
            <person name="Lopes M.R."/>
            <person name="Hittinger C.T."/>
            <person name="Goeker M."/>
            <person name="Salamov A.A."/>
            <person name="Wisecaver J.H."/>
            <person name="Long T.M."/>
            <person name="Calvey C.H."/>
            <person name="Aerts A.L."/>
            <person name="Barry K.W."/>
            <person name="Choi C."/>
            <person name="Clum A."/>
            <person name="Coughlan A.Y."/>
            <person name="Deshpande S."/>
            <person name="Douglass A.P."/>
            <person name="Hanson S.J."/>
            <person name="Klenk H.-P."/>
            <person name="LaButti K.M."/>
            <person name="Lapidus A."/>
            <person name="Lindquist E.A."/>
            <person name="Lipzen A.M."/>
            <person name="Meier-Kolthoff J.P."/>
            <person name="Ohm R.A."/>
            <person name="Otillar R.P."/>
            <person name="Pangilinan J.L."/>
            <person name="Peng Y."/>
            <person name="Rokas A."/>
            <person name="Rosa C.A."/>
            <person name="Scheuner C."/>
            <person name="Sibirny A.A."/>
            <person name="Slot J.C."/>
            <person name="Stielow J.B."/>
            <person name="Sun H."/>
            <person name="Kurtzman C.P."/>
            <person name="Blackwell M."/>
            <person name="Grigoriev I.V."/>
            <person name="Jeffries T.W."/>
        </authorList>
    </citation>
    <scope>NUCLEOTIDE SEQUENCE [LARGE SCALE GENOMIC DNA]</scope>
    <source>
        <strain evidence="15 16">DSM 6958</strain>
    </source>
</reference>
<dbReference type="SMART" id="SM00015">
    <property type="entry name" value="IQ"/>
    <property type="match status" value="6"/>
</dbReference>
<feature type="domain" description="Myosin motor" evidence="13">
    <location>
        <begin position="76"/>
        <end position="779"/>
    </location>
</feature>
<protein>
    <recommendedName>
        <fullName evidence="17">Myosin-2</fullName>
    </recommendedName>
</protein>
<gene>
    <name evidence="15" type="ORF">NADFUDRAFT_52130</name>
</gene>
<dbReference type="SUPFAM" id="SSF50084">
    <property type="entry name" value="Myosin S1 fragment, N-terminal domain"/>
    <property type="match status" value="1"/>
</dbReference>
<evidence type="ECO:0000256" key="11">
    <source>
        <dbReference type="SAM" id="MobiDB-lite"/>
    </source>
</evidence>
<dbReference type="OrthoDB" id="6108017at2759"/>
<dbReference type="InterPro" id="IPR001609">
    <property type="entry name" value="Myosin_head_motor_dom-like"/>
</dbReference>
<dbReference type="InterPro" id="IPR027417">
    <property type="entry name" value="P-loop_NTPase"/>
</dbReference>
<evidence type="ECO:0000313" key="15">
    <source>
        <dbReference type="EMBL" id="ODQ64492.1"/>
    </source>
</evidence>
<dbReference type="PROSITE" id="PS51456">
    <property type="entry name" value="MYOSIN_MOTOR"/>
    <property type="match status" value="1"/>
</dbReference>
<dbReference type="PROSITE" id="PS51844">
    <property type="entry name" value="SH3_LIKE"/>
    <property type="match status" value="1"/>
</dbReference>
<dbReference type="GO" id="GO:0051015">
    <property type="term" value="F:actin filament binding"/>
    <property type="evidence" value="ECO:0007669"/>
    <property type="project" value="TreeGrafter"/>
</dbReference>
<dbReference type="CDD" id="cd23767">
    <property type="entry name" value="IQCD"/>
    <property type="match status" value="2"/>
</dbReference>
<keyword evidence="5 10" id="KW-0175">Coiled coil</keyword>
<name>A0A1E3PHR9_9ASCO</name>
<dbReference type="Gene3D" id="6.20.240.20">
    <property type="match status" value="1"/>
</dbReference>
<keyword evidence="7 9" id="KW-0505">Motor protein</keyword>
<sequence length="1620" mass="184471">MSSTYEAGTRCWVQDDKEGWIGAEVKAKNVDGSKVEIELDLENGETVKIETTTDSIEKGDESNSTLPPLRNPPVLEATEDLTTLSYLNEPAILHAIKARYAQSNIYTYSGIVLIAANPFQRMDNLYTPDIIQAYADRKRGELEPHLFAIAEDAYRCMIRDQKNQTIIVSGESGAGKTVSAKYIMRYFATVEVPDQNSSISYNDSNAHSSHTEKLSKTEEQILATNPIMEAFGNAKTTRNDNSSRFGKYLEIIFNKDVDIIGAKIRTYLLERSRLVFQPAIERNYHIFYQLCAGATEEEREAFNLLPVSEYNYLNQGGDPVIEGVNDADEFNGTKKALTVIGINDVVQRNIFELLSALLLIGNIEIEATRNDASLSSDEPSLAKACKLLKIDPVLFAKWTIKKQITTRSEKIVSSLSKQQANVVRDSVAKYIYASLFDWLVMSINKGLCPAEVEEHMNSFIGVLDIYGFEHFKRNSFEQFCINYANEKLQQEFTSHVFKLEQDEYVQEEIKWDFIDFADNQPCISLIEAKLGILSLLDEEARLPAGSDDSWINKLYQNFDNDANKQFFKKPRFGKTSFIISHYAMDVAYEMDAFVEKNRDTVPEEHLENLMNSENQFLKIVIESALETAQAAAPPPSASKSRTITKKPTLGSIFKGSLIELMSTINSTNVHYIRCIKPNEEKEAWKFDSPMVLGQLRACGVLETIRISCAGFPTRWTYGEFASRYFMLIRSKEWTNDDDIKSICDKILGSSIDDADKYQLGKTKIFFRAGMLAHLEKLRTERLNECAIIIQKNVRKTIQQTKYLKIRQSIVAVQALIRAHLARAKIEDIKRSQAATIIQTNWRGYVARRDYNRIKQNILSLQSVIRGALIRKSIHEKRTNDAVLLIQRNWKGYIARKEYKSHLGKIILGQNCIRRFLAKKELQKLKVEAKSVDRYKEVQYKLENKVVQLTQTLTEKNQQNKKLLADIESYEAKIIQWQAKHKVLEDGHKELEGQLGSISDDHSKQLNSVELELAKVREEHSATLESFSLITEENSKLKADLEAKISELENTQSTIKSQEGSNQTLTVRINQLESQLDKLINNSSSISTSVFNGSPTKTGIRGTLGDSIAANPVTPKSESARGVKHRSFNEPVYLGSVTDTSPLHQQRSIHNDPTSSAAFTSIFGINGEMERLLEDDKFLTKEVIKSLIIDLEIPKFNSSEELHEKEVLFPAHIINLVTSEMWRLGFVKESEKFLGEVMQAIQNKVISYHGNDIINPGSFWISNVHEMLSFVVLAETNMVHNEVLLSEMGAFEFEQYGRLLALVKLDLENLEFNIYHTLMKELKKLLDKVIVPAVITTQSLPGFITSENTRFLTKMFNRESQAYTMDDVLSVFNKVHKAMTAYHLEPDFIRQPILELLKLVGVKAFNDLIMRRNFLSWKRGLQINYNITRIEEWCKVHNIAEGIIRLEHLMESAKLLQLKKATLEDIEIIYDICWILSPIQIQKLLQQYLVADYEDPINAEILEAVAQKVRNDKSNSPILLEATAMDDSGPFELIDTRVLTRLETFIPDEIKVPKIRKFVELSTLANSEGLDEEGMEEQFEQTENMFDTEEQMMANNFENSTYLNGEGEGAEAVEEEIIDGW</sequence>
<dbReference type="InterPro" id="IPR046943">
    <property type="entry name" value="Fungal_Myo2/2A_CBD"/>
</dbReference>
<evidence type="ECO:0000259" key="14">
    <source>
        <dbReference type="PROSITE" id="PS51844"/>
    </source>
</evidence>
<keyword evidence="3 9" id="KW-0547">Nucleotide-binding</keyword>
<feature type="region of interest" description="Disordered" evidence="11">
    <location>
        <begin position="1101"/>
        <end position="1121"/>
    </location>
</feature>
<evidence type="ECO:0000256" key="1">
    <source>
        <dbReference type="ARBA" id="ARBA00008314"/>
    </source>
</evidence>
<dbReference type="Pfam" id="PF00612">
    <property type="entry name" value="IQ"/>
    <property type="match status" value="2"/>
</dbReference>
<feature type="domain" description="Myosin N-terminal SH3-like" evidence="14">
    <location>
        <begin position="6"/>
        <end position="61"/>
    </location>
</feature>
<dbReference type="Gene3D" id="1.20.120.720">
    <property type="entry name" value="Myosin VI head, motor domain, U50 subdomain"/>
    <property type="match status" value="1"/>
</dbReference>
<feature type="region of interest" description="Actin-binding" evidence="9">
    <location>
        <begin position="657"/>
        <end position="679"/>
    </location>
</feature>
<keyword evidence="8 9" id="KW-0009">Actin-binding</keyword>
<evidence type="ECO:0000256" key="8">
    <source>
        <dbReference type="ARBA" id="ARBA00023203"/>
    </source>
</evidence>
<evidence type="ECO:0000256" key="4">
    <source>
        <dbReference type="ARBA" id="ARBA00022840"/>
    </source>
</evidence>
<dbReference type="SUPFAM" id="SSF52540">
    <property type="entry name" value="P-loop containing nucleoside triphosphate hydrolases"/>
    <property type="match status" value="2"/>
</dbReference>
<dbReference type="InterPro" id="IPR000048">
    <property type="entry name" value="IQ_motif_EF-hand-BS"/>
</dbReference>
<dbReference type="Pfam" id="PF02736">
    <property type="entry name" value="Myosin_N"/>
    <property type="match status" value="1"/>
</dbReference>
<dbReference type="PRINTS" id="PR00193">
    <property type="entry name" value="MYOSINHEAVY"/>
</dbReference>
<dbReference type="Gene3D" id="1.10.10.820">
    <property type="match status" value="1"/>
</dbReference>
<dbReference type="GO" id="GO:0000146">
    <property type="term" value="F:microfilament motor activity"/>
    <property type="evidence" value="ECO:0007669"/>
    <property type="project" value="TreeGrafter"/>
</dbReference>
<dbReference type="InterPro" id="IPR036961">
    <property type="entry name" value="Kinesin_motor_dom_sf"/>
</dbReference>
<evidence type="ECO:0000259" key="13">
    <source>
        <dbReference type="PROSITE" id="PS51456"/>
    </source>
</evidence>
<comment type="similarity">
    <text evidence="1 9">Belongs to the TRAFAC class myosin-kinesin ATPase superfamily. Myosin family.</text>
</comment>
<dbReference type="GO" id="GO:0007015">
    <property type="term" value="P:actin filament organization"/>
    <property type="evidence" value="ECO:0007669"/>
    <property type="project" value="TreeGrafter"/>
</dbReference>
<dbReference type="STRING" id="857566.A0A1E3PHR9"/>
<dbReference type="GO" id="GO:0016459">
    <property type="term" value="C:myosin complex"/>
    <property type="evidence" value="ECO:0007669"/>
    <property type="project" value="UniProtKB-KW"/>
</dbReference>
<dbReference type="Pfam" id="PF01843">
    <property type="entry name" value="DIL"/>
    <property type="match status" value="1"/>
</dbReference>
<dbReference type="Proteomes" id="UP000095009">
    <property type="component" value="Unassembled WGS sequence"/>
</dbReference>
<organism evidence="15 16">
    <name type="scientific">Nadsonia fulvescens var. elongata DSM 6958</name>
    <dbReference type="NCBI Taxonomy" id="857566"/>
    <lineage>
        <taxon>Eukaryota</taxon>
        <taxon>Fungi</taxon>
        <taxon>Dikarya</taxon>
        <taxon>Ascomycota</taxon>
        <taxon>Saccharomycotina</taxon>
        <taxon>Dipodascomycetes</taxon>
        <taxon>Dipodascales</taxon>
        <taxon>Dipodascales incertae sedis</taxon>
        <taxon>Nadsonia</taxon>
    </lineage>
</organism>
<evidence type="ECO:0008006" key="17">
    <source>
        <dbReference type="Google" id="ProtNLM"/>
    </source>
</evidence>
<dbReference type="GO" id="GO:0005737">
    <property type="term" value="C:cytoplasm"/>
    <property type="evidence" value="ECO:0007669"/>
    <property type="project" value="TreeGrafter"/>
</dbReference>
<evidence type="ECO:0000256" key="10">
    <source>
        <dbReference type="SAM" id="Coils"/>
    </source>
</evidence>
<evidence type="ECO:0000256" key="2">
    <source>
        <dbReference type="ARBA" id="ARBA00022737"/>
    </source>
</evidence>
<dbReference type="PROSITE" id="PS50096">
    <property type="entry name" value="IQ"/>
    <property type="match status" value="4"/>
</dbReference>
<dbReference type="Gene3D" id="3.40.850.10">
    <property type="entry name" value="Kinesin motor domain"/>
    <property type="match status" value="1"/>
</dbReference>
<keyword evidence="2" id="KW-0677">Repeat</keyword>
<evidence type="ECO:0000256" key="9">
    <source>
        <dbReference type="PROSITE-ProRule" id="PRU00782"/>
    </source>
</evidence>